<dbReference type="PANTHER" id="PTHR30238:SF0">
    <property type="entry name" value="THYLAKOID MEMBRANE PROTEIN TERC, CHLOROPLASTIC"/>
    <property type="match status" value="1"/>
</dbReference>
<feature type="transmembrane region" description="Helical" evidence="6">
    <location>
        <begin position="156"/>
        <end position="178"/>
    </location>
</feature>
<keyword evidence="3 6" id="KW-0812">Transmembrane</keyword>
<evidence type="ECO:0000256" key="6">
    <source>
        <dbReference type="SAM" id="Phobius"/>
    </source>
</evidence>
<dbReference type="EMBL" id="JAESWC010000002">
    <property type="protein sequence ID" value="MBL4935375.1"/>
    <property type="molecule type" value="Genomic_DNA"/>
</dbReference>
<keyword evidence="5 6" id="KW-0472">Membrane</keyword>
<protein>
    <submittedName>
        <fullName evidence="7">TerC/Alx family metal homeostasis membrane protein</fullName>
    </submittedName>
</protein>
<feature type="transmembrane region" description="Helical" evidence="6">
    <location>
        <begin position="71"/>
        <end position="93"/>
    </location>
</feature>
<comment type="similarity">
    <text evidence="2">Belongs to the TerC family.</text>
</comment>
<dbReference type="PANTHER" id="PTHR30238">
    <property type="entry name" value="MEMBRANE BOUND PREDICTED REDOX MODULATOR"/>
    <property type="match status" value="1"/>
</dbReference>
<name>A0ABS1T7R9_9CLOT</name>
<evidence type="ECO:0000256" key="2">
    <source>
        <dbReference type="ARBA" id="ARBA00007511"/>
    </source>
</evidence>
<evidence type="ECO:0000313" key="8">
    <source>
        <dbReference type="Proteomes" id="UP000632377"/>
    </source>
</evidence>
<dbReference type="InterPro" id="IPR022369">
    <property type="entry name" value="Integral_membrane_TerC_rswitch"/>
</dbReference>
<feature type="transmembrane region" description="Helical" evidence="6">
    <location>
        <begin position="99"/>
        <end position="117"/>
    </location>
</feature>
<sequence length="277" mass="31493">MKTKNAVFWVLFWILLAVLFNIGIYVTLGQDSALKFLGGYVIELSLSVDNLFLFLMIFEAYRIPVIYQRRVLNYGIIGAVILRFLFITLGVSIVNKFHWVLYIFGAILLVSGIKMMVKEEDDNTYNGSRLLRILDKIIPTTNSIHGEKFFIRINNVLYATPLFAIIFLIETSDILFAIDSIPAIFSITTNPFIVYTSNIFAILGLRSLYFVLQKLHSAFCYVKYGVALVLTFTGVKLLILFFSIEIPILTSLLIIISILILSVIASVLFPQKQYKKA</sequence>
<keyword evidence="8" id="KW-1185">Reference proteome</keyword>
<gene>
    <name evidence="7" type="ORF">JK636_06345</name>
</gene>
<evidence type="ECO:0000256" key="4">
    <source>
        <dbReference type="ARBA" id="ARBA00022989"/>
    </source>
</evidence>
<reference evidence="7 8" key="1">
    <citation type="submission" date="2021-01" db="EMBL/GenBank/DDBJ databases">
        <title>Genome public.</title>
        <authorList>
            <person name="Liu C."/>
            <person name="Sun Q."/>
        </authorList>
    </citation>
    <scope>NUCLEOTIDE SEQUENCE [LARGE SCALE GENOMIC DNA]</scope>
    <source>
        <strain evidence="7 8">YIM B02515</strain>
    </source>
</reference>
<dbReference type="Proteomes" id="UP000632377">
    <property type="component" value="Unassembled WGS sequence"/>
</dbReference>
<feature type="transmembrane region" description="Helical" evidence="6">
    <location>
        <begin position="224"/>
        <end position="242"/>
    </location>
</feature>
<evidence type="ECO:0000313" key="7">
    <source>
        <dbReference type="EMBL" id="MBL4935375.1"/>
    </source>
</evidence>
<organism evidence="7 8">
    <name type="scientific">Clostridium rhizosphaerae</name>
    <dbReference type="NCBI Taxonomy" id="2803861"/>
    <lineage>
        <taxon>Bacteria</taxon>
        <taxon>Bacillati</taxon>
        <taxon>Bacillota</taxon>
        <taxon>Clostridia</taxon>
        <taxon>Eubacteriales</taxon>
        <taxon>Clostridiaceae</taxon>
        <taxon>Clostridium</taxon>
    </lineage>
</organism>
<evidence type="ECO:0000256" key="5">
    <source>
        <dbReference type="ARBA" id="ARBA00023136"/>
    </source>
</evidence>
<feature type="transmembrane region" description="Helical" evidence="6">
    <location>
        <begin position="248"/>
        <end position="269"/>
    </location>
</feature>
<comment type="caution">
    <text evidence="7">The sequence shown here is derived from an EMBL/GenBank/DDBJ whole genome shotgun (WGS) entry which is preliminary data.</text>
</comment>
<feature type="transmembrane region" description="Helical" evidence="6">
    <location>
        <begin position="193"/>
        <end position="212"/>
    </location>
</feature>
<dbReference type="Pfam" id="PF03741">
    <property type="entry name" value="TerC"/>
    <property type="match status" value="1"/>
</dbReference>
<feature type="transmembrane region" description="Helical" evidence="6">
    <location>
        <begin position="7"/>
        <end position="28"/>
    </location>
</feature>
<dbReference type="InterPro" id="IPR005496">
    <property type="entry name" value="Integral_membrane_TerC"/>
</dbReference>
<evidence type="ECO:0000256" key="1">
    <source>
        <dbReference type="ARBA" id="ARBA00004141"/>
    </source>
</evidence>
<keyword evidence="4 6" id="KW-1133">Transmembrane helix</keyword>
<evidence type="ECO:0000256" key="3">
    <source>
        <dbReference type="ARBA" id="ARBA00022692"/>
    </source>
</evidence>
<dbReference type="NCBIfam" id="TIGR03718">
    <property type="entry name" value="R_switched_Alx"/>
    <property type="match status" value="1"/>
</dbReference>
<accession>A0ABS1T7R9</accession>
<proteinExistence type="inferred from homology"/>
<feature type="transmembrane region" description="Helical" evidence="6">
    <location>
        <begin position="40"/>
        <end position="59"/>
    </location>
</feature>
<comment type="subcellular location">
    <subcellularLocation>
        <location evidence="1">Membrane</location>
        <topology evidence="1">Multi-pass membrane protein</topology>
    </subcellularLocation>
</comment>